<evidence type="ECO:0000313" key="3">
    <source>
        <dbReference type="Proteomes" id="UP000758701"/>
    </source>
</evidence>
<keyword evidence="3" id="KW-1185">Reference proteome</keyword>
<feature type="transmembrane region" description="Helical" evidence="1">
    <location>
        <begin position="20"/>
        <end position="37"/>
    </location>
</feature>
<comment type="caution">
    <text evidence="2">The sequence shown here is derived from an EMBL/GenBank/DDBJ whole genome shotgun (WGS) entry which is preliminary data.</text>
</comment>
<evidence type="ECO:0000256" key="1">
    <source>
        <dbReference type="SAM" id="Phobius"/>
    </source>
</evidence>
<organism evidence="2 3">
    <name type="scientific">Streptomyces olivaceus</name>
    <dbReference type="NCBI Taxonomy" id="47716"/>
    <lineage>
        <taxon>Bacteria</taxon>
        <taxon>Bacillati</taxon>
        <taxon>Actinomycetota</taxon>
        <taxon>Actinomycetes</taxon>
        <taxon>Kitasatosporales</taxon>
        <taxon>Streptomycetaceae</taxon>
        <taxon>Streptomyces</taxon>
    </lineage>
</organism>
<keyword evidence="1" id="KW-0472">Membrane</keyword>
<dbReference type="RefSeq" id="WP_051159665.1">
    <property type="nucleotide sequence ID" value="NZ_BNEG01000003.1"/>
</dbReference>
<dbReference type="EMBL" id="JAHSTP010000003">
    <property type="protein sequence ID" value="MBZ6151592.1"/>
    <property type="molecule type" value="Genomic_DNA"/>
</dbReference>
<protein>
    <submittedName>
        <fullName evidence="2">DUF3515 domain-containing protein</fullName>
    </submittedName>
</protein>
<gene>
    <name evidence="2" type="ORF">KVH32_10455</name>
</gene>
<dbReference type="InterPro" id="IPR021903">
    <property type="entry name" value="DUF3515"/>
</dbReference>
<proteinExistence type="predicted"/>
<dbReference type="Proteomes" id="UP000758701">
    <property type="component" value="Unassembled WGS sequence"/>
</dbReference>
<sequence length="174" mass="18914">MRITNPLPVALRRRPSVRAWIWLTVAVVAVAGALFYVDSHRVSAAPHAGDPKCDKVLSRLPDDLPGASRDWALGDGVASWGGQKAVFRCGAEELQPNINLCVTADGVDWVLDEGRLKSDGVSVLRTYGRSPAVEFTYHGSREEVGGILTELNPAVQWLPQERKCIGLDEADNVL</sequence>
<keyword evidence="1" id="KW-0812">Transmembrane</keyword>
<dbReference type="Pfam" id="PF12028">
    <property type="entry name" value="DUF3515"/>
    <property type="match status" value="1"/>
</dbReference>
<reference evidence="2 3" key="1">
    <citation type="submission" date="2021-06" db="EMBL/GenBank/DDBJ databases">
        <title>Ecological speciation of a Streptomyces species isolated from different habitats and geographic origins.</title>
        <authorList>
            <person name="Wang J."/>
        </authorList>
    </citation>
    <scope>NUCLEOTIDE SEQUENCE [LARGE SCALE GENOMIC DNA]</scope>
    <source>
        <strain evidence="2 3">FXJ8.012</strain>
    </source>
</reference>
<accession>A0ABS7W0V8</accession>
<keyword evidence="1" id="KW-1133">Transmembrane helix</keyword>
<name>A0ABS7W0V8_STROV</name>
<evidence type="ECO:0000313" key="2">
    <source>
        <dbReference type="EMBL" id="MBZ6151592.1"/>
    </source>
</evidence>